<protein>
    <submittedName>
        <fullName evidence="1">SIMPL domain-containing protein</fullName>
    </submittedName>
</protein>
<dbReference type="PANTHER" id="PTHR34387">
    <property type="entry name" value="SLR1258 PROTEIN"/>
    <property type="match status" value="1"/>
</dbReference>
<dbReference type="Pfam" id="PF04402">
    <property type="entry name" value="SIMPL"/>
    <property type="match status" value="1"/>
</dbReference>
<dbReference type="InterPro" id="IPR052022">
    <property type="entry name" value="26kDa_periplasmic_antigen"/>
</dbReference>
<sequence length="247" mass="25289">MRERTIAVVAVALAVLLAGVGAAAALGGTNSVQTPTAAAGDGSTVSVGASGSAEAAPDRAVVRIAVVATGDTADEARERLAENVSGMRDALRDAGVEDAQVRTTNYDLSENYQARENPDAPGYRAYHGFQVTLDDIDTVGTVIDAAVDGGATRVENVRFTLSDERARELRNEALNDAMTNARAQAETLADAGDLTLGGVHSVATSQGYYGGPVAYETADAGGARTSVESGPVSVQVQVQVTYNATQA</sequence>
<organism evidence="1 2">
    <name type="scientific">Halosegnis marinus</name>
    <dbReference type="NCBI Taxonomy" id="3034023"/>
    <lineage>
        <taxon>Archaea</taxon>
        <taxon>Methanobacteriati</taxon>
        <taxon>Methanobacteriota</taxon>
        <taxon>Stenosarchaea group</taxon>
        <taxon>Halobacteria</taxon>
        <taxon>Halobacteriales</taxon>
        <taxon>Natronomonadaceae</taxon>
        <taxon>Halosegnis</taxon>
    </lineage>
</organism>
<accession>A0ABD5ZM42</accession>
<evidence type="ECO:0000313" key="2">
    <source>
        <dbReference type="Proteomes" id="UP001596398"/>
    </source>
</evidence>
<gene>
    <name evidence="1" type="ORF">ACFQJ4_04710</name>
</gene>
<dbReference type="Gene3D" id="3.30.110.170">
    <property type="entry name" value="Protein of unknown function (DUF541), domain 1"/>
    <property type="match status" value="1"/>
</dbReference>
<name>A0ABD5ZM42_9EURY</name>
<dbReference type="InterPro" id="IPR007497">
    <property type="entry name" value="SIMPL/DUF541"/>
</dbReference>
<dbReference type="EMBL" id="JBHTAP010000001">
    <property type="protein sequence ID" value="MFC7234617.1"/>
    <property type="molecule type" value="Genomic_DNA"/>
</dbReference>
<dbReference type="AlphaFoldDB" id="A0ABD5ZM42"/>
<dbReference type="Proteomes" id="UP001596398">
    <property type="component" value="Unassembled WGS sequence"/>
</dbReference>
<proteinExistence type="predicted"/>
<dbReference type="PANTHER" id="PTHR34387:SF2">
    <property type="entry name" value="SLR1258 PROTEIN"/>
    <property type="match status" value="1"/>
</dbReference>
<keyword evidence="2" id="KW-1185">Reference proteome</keyword>
<comment type="caution">
    <text evidence="1">The sequence shown here is derived from an EMBL/GenBank/DDBJ whole genome shotgun (WGS) entry which is preliminary data.</text>
</comment>
<dbReference type="GeneID" id="79266285"/>
<dbReference type="RefSeq" id="WP_276235624.1">
    <property type="nucleotide sequence ID" value="NZ_CP119802.1"/>
</dbReference>
<reference evidence="1 2" key="1">
    <citation type="journal article" date="2019" name="Int. J. Syst. Evol. Microbiol.">
        <title>The Global Catalogue of Microorganisms (GCM) 10K type strain sequencing project: providing services to taxonomists for standard genome sequencing and annotation.</title>
        <authorList>
            <consortium name="The Broad Institute Genomics Platform"/>
            <consortium name="The Broad Institute Genome Sequencing Center for Infectious Disease"/>
            <person name="Wu L."/>
            <person name="Ma J."/>
        </authorList>
    </citation>
    <scope>NUCLEOTIDE SEQUENCE [LARGE SCALE GENOMIC DNA]</scope>
    <source>
        <strain evidence="1 2">DT85</strain>
    </source>
</reference>
<evidence type="ECO:0000313" key="1">
    <source>
        <dbReference type="EMBL" id="MFC7234617.1"/>
    </source>
</evidence>
<dbReference type="Gene3D" id="3.30.70.2970">
    <property type="entry name" value="Protein of unknown function (DUF541), domain 2"/>
    <property type="match status" value="1"/>
</dbReference>